<reference evidence="1" key="1">
    <citation type="submission" date="2020-03" db="EMBL/GenBank/DDBJ databases">
        <authorList>
            <person name="Weist P."/>
        </authorList>
    </citation>
    <scope>NUCLEOTIDE SEQUENCE</scope>
</reference>
<name>A0A9N7UG62_PLEPL</name>
<evidence type="ECO:0000313" key="2">
    <source>
        <dbReference type="Proteomes" id="UP001153269"/>
    </source>
</evidence>
<evidence type="ECO:0000313" key="1">
    <source>
        <dbReference type="EMBL" id="CAB1429463.1"/>
    </source>
</evidence>
<accession>A0A9N7UG62</accession>
<dbReference type="Proteomes" id="UP001153269">
    <property type="component" value="Unassembled WGS sequence"/>
</dbReference>
<proteinExistence type="predicted"/>
<organism evidence="1 2">
    <name type="scientific">Pleuronectes platessa</name>
    <name type="common">European plaice</name>
    <dbReference type="NCBI Taxonomy" id="8262"/>
    <lineage>
        <taxon>Eukaryota</taxon>
        <taxon>Metazoa</taxon>
        <taxon>Chordata</taxon>
        <taxon>Craniata</taxon>
        <taxon>Vertebrata</taxon>
        <taxon>Euteleostomi</taxon>
        <taxon>Actinopterygii</taxon>
        <taxon>Neopterygii</taxon>
        <taxon>Teleostei</taxon>
        <taxon>Neoteleostei</taxon>
        <taxon>Acanthomorphata</taxon>
        <taxon>Carangaria</taxon>
        <taxon>Pleuronectiformes</taxon>
        <taxon>Pleuronectoidei</taxon>
        <taxon>Pleuronectidae</taxon>
        <taxon>Pleuronectes</taxon>
    </lineage>
</organism>
<gene>
    <name evidence="1" type="ORF">PLEPLA_LOCUS17441</name>
</gene>
<sequence length="106" mass="12424">MTQLTLMTKRKDHGIGYGCQGKRQELEMTCRTKESSVRPKATRSRLELAWRNLFSMSLHLKGEVSLRKQKDKMTECPALRNISLTMSRNSLRLMTQTWRSKRLSLH</sequence>
<comment type="caution">
    <text evidence="1">The sequence shown here is derived from an EMBL/GenBank/DDBJ whole genome shotgun (WGS) entry which is preliminary data.</text>
</comment>
<keyword evidence="2" id="KW-1185">Reference proteome</keyword>
<protein>
    <submittedName>
        <fullName evidence="1">Uncharacterized protein</fullName>
    </submittedName>
</protein>
<dbReference type="EMBL" id="CADEAL010001138">
    <property type="protein sequence ID" value="CAB1429463.1"/>
    <property type="molecule type" value="Genomic_DNA"/>
</dbReference>
<dbReference type="AlphaFoldDB" id="A0A9N7UG62"/>